<dbReference type="PROSITE" id="PS51898">
    <property type="entry name" value="TYR_RECOMBINASE"/>
    <property type="match status" value="1"/>
</dbReference>
<dbReference type="PROSITE" id="PS51900">
    <property type="entry name" value="CB"/>
    <property type="match status" value="1"/>
</dbReference>
<evidence type="ECO:0000256" key="5">
    <source>
        <dbReference type="PROSITE-ProRule" id="PRU01248"/>
    </source>
</evidence>
<dbReference type="RefSeq" id="WP_190995704.1">
    <property type="nucleotide sequence ID" value="NZ_JACOIK010000016.1"/>
</dbReference>
<evidence type="ECO:0000259" key="8">
    <source>
        <dbReference type="PROSITE" id="PS51900"/>
    </source>
</evidence>
<evidence type="ECO:0000256" key="3">
    <source>
        <dbReference type="ARBA" id="ARBA00023125"/>
    </source>
</evidence>
<dbReference type="PANTHER" id="PTHR30349">
    <property type="entry name" value="PHAGE INTEGRASE-RELATED"/>
    <property type="match status" value="1"/>
</dbReference>
<reference evidence="9 10" key="1">
    <citation type="submission" date="2020-08" db="EMBL/GenBank/DDBJ databases">
        <title>Sphingobacterium sp. DN00404 isolated from aquaculture water.</title>
        <authorList>
            <person name="Zhang M."/>
        </authorList>
    </citation>
    <scope>NUCLEOTIDE SEQUENCE [LARGE SCALE GENOMIC DNA]</scope>
    <source>
        <strain evidence="9 10">DN00404</strain>
    </source>
</reference>
<feature type="domain" description="Tyr recombinase" evidence="7">
    <location>
        <begin position="270"/>
        <end position="449"/>
    </location>
</feature>
<keyword evidence="2" id="KW-0229">DNA integration</keyword>
<dbReference type="Pfam" id="PF13102">
    <property type="entry name" value="Phage_int_SAM_5"/>
    <property type="match status" value="1"/>
</dbReference>
<keyword evidence="4" id="KW-0233">DNA recombination</keyword>
<comment type="caution">
    <text evidence="9">The sequence shown here is derived from an EMBL/GenBank/DDBJ whole genome shotgun (WGS) entry which is preliminary data.</text>
</comment>
<gene>
    <name evidence="9" type="ORF">H8B06_18600</name>
</gene>
<evidence type="ECO:0000256" key="6">
    <source>
        <dbReference type="SAM" id="Coils"/>
    </source>
</evidence>
<protein>
    <submittedName>
        <fullName evidence="9">Site-specific integrase</fullName>
    </submittedName>
</protein>
<evidence type="ECO:0000256" key="4">
    <source>
        <dbReference type="ARBA" id="ARBA00023172"/>
    </source>
</evidence>
<organism evidence="9 10">
    <name type="scientific">Sphingobacterium micropteri</name>
    <dbReference type="NCBI Taxonomy" id="2763501"/>
    <lineage>
        <taxon>Bacteria</taxon>
        <taxon>Pseudomonadati</taxon>
        <taxon>Bacteroidota</taxon>
        <taxon>Sphingobacteriia</taxon>
        <taxon>Sphingobacteriales</taxon>
        <taxon>Sphingobacteriaceae</taxon>
        <taxon>Sphingobacterium</taxon>
    </lineage>
</organism>
<dbReference type="InterPro" id="IPR025269">
    <property type="entry name" value="SAM-like_dom"/>
</dbReference>
<dbReference type="InterPro" id="IPR013762">
    <property type="entry name" value="Integrase-like_cat_sf"/>
</dbReference>
<evidence type="ECO:0000256" key="2">
    <source>
        <dbReference type="ARBA" id="ARBA00022908"/>
    </source>
</evidence>
<dbReference type="PANTHER" id="PTHR30349:SF64">
    <property type="entry name" value="PROPHAGE INTEGRASE INTD-RELATED"/>
    <property type="match status" value="1"/>
</dbReference>
<dbReference type="CDD" id="cd01185">
    <property type="entry name" value="INTN1_C_like"/>
    <property type="match status" value="1"/>
</dbReference>
<dbReference type="InterPro" id="IPR035386">
    <property type="entry name" value="Arm-DNA-bind_5"/>
</dbReference>
<feature type="domain" description="Core-binding (CB)" evidence="8">
    <location>
        <begin position="132"/>
        <end position="226"/>
    </location>
</feature>
<dbReference type="Proteomes" id="UP000602759">
    <property type="component" value="Unassembled WGS sequence"/>
</dbReference>
<evidence type="ECO:0000259" key="7">
    <source>
        <dbReference type="PROSITE" id="PS51898"/>
    </source>
</evidence>
<accession>A0ABR7YU26</accession>
<dbReference type="Pfam" id="PF00589">
    <property type="entry name" value="Phage_integrase"/>
    <property type="match status" value="1"/>
</dbReference>
<dbReference type="InterPro" id="IPR044068">
    <property type="entry name" value="CB"/>
</dbReference>
<proteinExistence type="inferred from homology"/>
<evidence type="ECO:0000313" key="9">
    <source>
        <dbReference type="EMBL" id="MBD1434840.1"/>
    </source>
</evidence>
<dbReference type="SUPFAM" id="SSF56349">
    <property type="entry name" value="DNA breaking-rejoining enzymes"/>
    <property type="match status" value="1"/>
</dbReference>
<feature type="coiled-coil region" evidence="6">
    <location>
        <begin position="73"/>
        <end position="100"/>
    </location>
</feature>
<sequence length="464" mass="53580">MALIATNFILRTDKRNKKGESPILFTVSVAGSRKKLSTGINILPAYWDDINKQIVYHNRKAAKALFPAYDFDMLFTEDDVKELNNQLNDLTKQANDTAQRFYLDKRSFTVTDIVSEISVLKRVIAKKEQPDKFLFDFIDRYIRDNEGKRQKGSLTVYKSLKKHLSDFQQTSKAKVTFDSINYAFFDKFQSFLLDKKMKVAGEERGLSNTTIAKQLSTLKTFLGYAQKYDIEVNDGYRKFSIKREELPVIALTENEFLTLYNLDLSDKQHRVNSYLDPTESISFESLAKARDIFCFGCATGLRYSDLASLKWNNVKGTELRIVVTKTKRPLIVPLNGYSSEIIKRYEDNARPLPSLSSQKFNRYIKELCCYAGINEDIEIVRFRGAKKIEDIYPKYELISAHTSRKTFCTLSLERGMSAEQVMKISGHKDYRSFQRYVNVTENIKRKAMQNAWGDPVPLLRKVSS</sequence>
<dbReference type="Gene3D" id="1.10.150.130">
    <property type="match status" value="1"/>
</dbReference>
<keyword evidence="3 5" id="KW-0238">DNA-binding</keyword>
<evidence type="ECO:0000256" key="1">
    <source>
        <dbReference type="ARBA" id="ARBA00008857"/>
    </source>
</evidence>
<comment type="similarity">
    <text evidence="1">Belongs to the 'phage' integrase family.</text>
</comment>
<evidence type="ECO:0000313" key="10">
    <source>
        <dbReference type="Proteomes" id="UP000602759"/>
    </source>
</evidence>
<dbReference type="InterPro" id="IPR011010">
    <property type="entry name" value="DNA_brk_join_enz"/>
</dbReference>
<keyword evidence="6" id="KW-0175">Coiled coil</keyword>
<dbReference type="EMBL" id="JACOIK010000016">
    <property type="protein sequence ID" value="MBD1434840.1"/>
    <property type="molecule type" value="Genomic_DNA"/>
</dbReference>
<name>A0ABR7YU26_9SPHI</name>
<dbReference type="InterPro" id="IPR050090">
    <property type="entry name" value="Tyrosine_recombinase_XerCD"/>
</dbReference>
<dbReference type="InterPro" id="IPR002104">
    <property type="entry name" value="Integrase_catalytic"/>
</dbReference>
<dbReference type="Gene3D" id="1.10.443.10">
    <property type="entry name" value="Intergrase catalytic core"/>
    <property type="match status" value="1"/>
</dbReference>
<dbReference type="InterPro" id="IPR010998">
    <property type="entry name" value="Integrase_recombinase_N"/>
</dbReference>
<keyword evidence="10" id="KW-1185">Reference proteome</keyword>
<dbReference type="Pfam" id="PF17293">
    <property type="entry name" value="Arm-DNA-bind_5"/>
    <property type="match status" value="1"/>
</dbReference>